<evidence type="ECO:0000256" key="8">
    <source>
        <dbReference type="ARBA" id="ARBA00023235"/>
    </source>
</evidence>
<accession>A0A8S8X862</accession>
<evidence type="ECO:0000256" key="4">
    <source>
        <dbReference type="ARBA" id="ARBA00007637"/>
    </source>
</evidence>
<evidence type="ECO:0000313" key="13">
    <source>
        <dbReference type="Proteomes" id="UP000681075"/>
    </source>
</evidence>
<dbReference type="Pfam" id="PF01370">
    <property type="entry name" value="Epimerase"/>
    <property type="match status" value="1"/>
</dbReference>
<keyword evidence="8 10" id="KW-0413">Isomerase</keyword>
<dbReference type="AlphaFoldDB" id="A0A8S8X862"/>
<evidence type="ECO:0000313" key="12">
    <source>
        <dbReference type="EMBL" id="GIL40028.1"/>
    </source>
</evidence>
<feature type="domain" description="NAD-dependent epimerase/dehydratase" evidence="11">
    <location>
        <begin position="3"/>
        <end position="251"/>
    </location>
</feature>
<comment type="cofactor">
    <cofactor evidence="2 10">
        <name>NAD(+)</name>
        <dbReference type="ChEBI" id="CHEBI:57540"/>
    </cofactor>
</comment>
<dbReference type="CDD" id="cd05247">
    <property type="entry name" value="UDP_G4E_1_SDR_e"/>
    <property type="match status" value="1"/>
</dbReference>
<keyword evidence="9 10" id="KW-0119">Carbohydrate metabolism</keyword>
<dbReference type="RefSeq" id="WP_420243139.1">
    <property type="nucleotide sequence ID" value="NZ_BOPV01000001.1"/>
</dbReference>
<evidence type="ECO:0000256" key="1">
    <source>
        <dbReference type="ARBA" id="ARBA00000083"/>
    </source>
</evidence>
<keyword evidence="7 10" id="KW-0520">NAD</keyword>
<dbReference type="Gene3D" id="3.40.50.720">
    <property type="entry name" value="NAD(P)-binding Rossmann-like Domain"/>
    <property type="match status" value="1"/>
</dbReference>
<comment type="catalytic activity">
    <reaction evidence="1 10">
        <text>UDP-alpha-D-glucose = UDP-alpha-D-galactose</text>
        <dbReference type="Rhea" id="RHEA:22168"/>
        <dbReference type="ChEBI" id="CHEBI:58885"/>
        <dbReference type="ChEBI" id="CHEBI:66914"/>
        <dbReference type="EC" id="5.1.3.2"/>
    </reaction>
</comment>
<protein>
    <recommendedName>
        <fullName evidence="6 10">UDP-glucose 4-epimerase</fullName>
        <ecNumber evidence="5 10">5.1.3.2</ecNumber>
    </recommendedName>
</protein>
<dbReference type="SUPFAM" id="SSF51735">
    <property type="entry name" value="NAD(P)-binding Rossmann-fold domains"/>
    <property type="match status" value="1"/>
</dbReference>
<name>A0A8S8X862_9PROT</name>
<comment type="similarity">
    <text evidence="4 10">Belongs to the NAD(P)-dependent epimerase/dehydratase family.</text>
</comment>
<comment type="pathway">
    <text evidence="3 10">Carbohydrate metabolism; galactose metabolism.</text>
</comment>
<proteinExistence type="inferred from homology"/>
<keyword evidence="13" id="KW-1185">Reference proteome</keyword>
<evidence type="ECO:0000256" key="9">
    <source>
        <dbReference type="ARBA" id="ARBA00023277"/>
    </source>
</evidence>
<evidence type="ECO:0000256" key="7">
    <source>
        <dbReference type="ARBA" id="ARBA00023027"/>
    </source>
</evidence>
<dbReference type="PANTHER" id="PTHR43725">
    <property type="entry name" value="UDP-GLUCOSE 4-EPIMERASE"/>
    <property type="match status" value="1"/>
</dbReference>
<evidence type="ECO:0000256" key="2">
    <source>
        <dbReference type="ARBA" id="ARBA00001911"/>
    </source>
</evidence>
<gene>
    <name evidence="12" type="primary">galE</name>
    <name evidence="12" type="ORF">TMPK1_22650</name>
</gene>
<dbReference type="InterPro" id="IPR005886">
    <property type="entry name" value="UDP_G4E"/>
</dbReference>
<evidence type="ECO:0000256" key="6">
    <source>
        <dbReference type="ARBA" id="ARBA00018569"/>
    </source>
</evidence>
<dbReference type="EMBL" id="BOPV01000001">
    <property type="protein sequence ID" value="GIL40028.1"/>
    <property type="molecule type" value="Genomic_DNA"/>
</dbReference>
<dbReference type="InterPro" id="IPR001509">
    <property type="entry name" value="Epimerase_deHydtase"/>
</dbReference>
<dbReference type="GO" id="GO:0003978">
    <property type="term" value="F:UDP-glucose 4-epimerase activity"/>
    <property type="evidence" value="ECO:0007669"/>
    <property type="project" value="UniProtKB-UniRule"/>
</dbReference>
<organism evidence="12 13">
    <name type="scientific">Roseiterribacter gracilis</name>
    <dbReference type="NCBI Taxonomy" id="2812848"/>
    <lineage>
        <taxon>Bacteria</taxon>
        <taxon>Pseudomonadati</taxon>
        <taxon>Pseudomonadota</taxon>
        <taxon>Alphaproteobacteria</taxon>
        <taxon>Rhodospirillales</taxon>
        <taxon>Roseiterribacteraceae</taxon>
        <taxon>Roseiterribacter</taxon>
    </lineage>
</organism>
<evidence type="ECO:0000256" key="3">
    <source>
        <dbReference type="ARBA" id="ARBA00004947"/>
    </source>
</evidence>
<comment type="caution">
    <text evidence="12">The sequence shown here is derived from an EMBL/GenBank/DDBJ whole genome shotgun (WGS) entry which is preliminary data.</text>
</comment>
<dbReference type="Gene3D" id="3.90.25.10">
    <property type="entry name" value="UDP-galactose 4-epimerase, domain 1"/>
    <property type="match status" value="1"/>
</dbReference>
<evidence type="ECO:0000256" key="5">
    <source>
        <dbReference type="ARBA" id="ARBA00013189"/>
    </source>
</evidence>
<comment type="subunit">
    <text evidence="10">Homodimer.</text>
</comment>
<dbReference type="NCBIfam" id="TIGR01179">
    <property type="entry name" value="galE"/>
    <property type="match status" value="1"/>
</dbReference>
<dbReference type="PANTHER" id="PTHR43725:SF53">
    <property type="entry name" value="UDP-ARABINOSE 4-EPIMERASE 1"/>
    <property type="match status" value="1"/>
</dbReference>
<dbReference type="InterPro" id="IPR036291">
    <property type="entry name" value="NAD(P)-bd_dom_sf"/>
</dbReference>
<evidence type="ECO:0000259" key="11">
    <source>
        <dbReference type="Pfam" id="PF01370"/>
    </source>
</evidence>
<sequence length="324" mass="33892">MTVLVTGAAGYIGSHAVLALADAGHDVVAVDDLSAGTRDLIPAAVPFVQADIADEPTMGAILRDHRVRAVLHFAGSISVGESVRDPLRYYRNNVAGSAALLAACVDAGVRSLVFSSTAAVYGAPDVTPIPETAQLAPINPYGASKAMTERTLADVGAAHGLRWAALRYFNVAGADPQLRSGQAGGEVTHLIRRAVMAALGRASFAIHGDDYPTPDGTCVRDYVHVTDLVAAHLTVLDALAAGQSALTLNVGYGQGASVRDVVHAVERAAGHKLDAPIGRRRPGDPPTLVADSTRLRRDFGWTPRFEDLDTIVASALAWERKRGG</sequence>
<reference evidence="12" key="1">
    <citation type="submission" date="2021-02" db="EMBL/GenBank/DDBJ databases">
        <title>Genome sequence of Rhodospirillales sp. strain TMPK1 isolated from soil.</title>
        <authorList>
            <person name="Nakai R."/>
            <person name="Kusada H."/>
            <person name="Tamaki H."/>
        </authorList>
    </citation>
    <scope>NUCLEOTIDE SEQUENCE</scope>
    <source>
        <strain evidence="12">TMPK1</strain>
    </source>
</reference>
<dbReference type="GO" id="GO:0033499">
    <property type="term" value="P:galactose catabolic process via UDP-galactose, Leloir pathway"/>
    <property type="evidence" value="ECO:0007669"/>
    <property type="project" value="TreeGrafter"/>
</dbReference>
<evidence type="ECO:0000256" key="10">
    <source>
        <dbReference type="RuleBase" id="RU366046"/>
    </source>
</evidence>
<dbReference type="EC" id="5.1.3.2" evidence="5 10"/>
<dbReference type="Proteomes" id="UP000681075">
    <property type="component" value="Unassembled WGS sequence"/>
</dbReference>